<dbReference type="Gene3D" id="1.10.10.10">
    <property type="entry name" value="Winged helix-like DNA-binding domain superfamily/Winged helix DNA-binding domain"/>
    <property type="match status" value="1"/>
</dbReference>
<reference evidence="5 6" key="1">
    <citation type="journal article" date="2015" name="Genome Announc.">
        <title>Genome Assemblies of Three Soil-Associated Devosia species: D. insulae, D. limi, and D. soli.</title>
        <authorList>
            <person name="Hassan Y.I."/>
            <person name="Lepp D."/>
            <person name="Zhou T."/>
        </authorList>
    </citation>
    <scope>NUCLEOTIDE SEQUENCE [LARGE SCALE GENOMIC DNA]</scope>
    <source>
        <strain evidence="5 6">DS-56</strain>
    </source>
</reference>
<name>A0A1E5XHS8_9HYPH</name>
<dbReference type="PROSITE" id="PS50949">
    <property type="entry name" value="HTH_GNTR"/>
    <property type="match status" value="1"/>
</dbReference>
<evidence type="ECO:0000313" key="5">
    <source>
        <dbReference type="EMBL" id="OEO28158.1"/>
    </source>
</evidence>
<evidence type="ECO:0000256" key="2">
    <source>
        <dbReference type="ARBA" id="ARBA00023125"/>
    </source>
</evidence>
<dbReference type="EMBL" id="LAJE02000396">
    <property type="protein sequence ID" value="OEO28158.1"/>
    <property type="molecule type" value="Genomic_DNA"/>
</dbReference>
<accession>A0A1E5XHS8</accession>
<evidence type="ECO:0000256" key="1">
    <source>
        <dbReference type="ARBA" id="ARBA00023015"/>
    </source>
</evidence>
<evidence type="ECO:0000259" key="4">
    <source>
        <dbReference type="PROSITE" id="PS50949"/>
    </source>
</evidence>
<dbReference type="CDD" id="cd07377">
    <property type="entry name" value="WHTH_GntR"/>
    <property type="match status" value="1"/>
</dbReference>
<evidence type="ECO:0000313" key="6">
    <source>
        <dbReference type="Proteomes" id="UP000095463"/>
    </source>
</evidence>
<protein>
    <recommendedName>
        <fullName evidence="4">HTH gntR-type domain-containing protein</fullName>
    </recommendedName>
</protein>
<dbReference type="AlphaFoldDB" id="A0A1E5XHS8"/>
<comment type="caution">
    <text evidence="5">The sequence shown here is derived from an EMBL/GenBank/DDBJ whole genome shotgun (WGS) entry which is preliminary data.</text>
</comment>
<dbReference type="OrthoDB" id="284307at2"/>
<dbReference type="GO" id="GO:0003677">
    <property type="term" value="F:DNA binding"/>
    <property type="evidence" value="ECO:0007669"/>
    <property type="project" value="UniProtKB-KW"/>
</dbReference>
<dbReference type="PANTHER" id="PTHR43537">
    <property type="entry name" value="TRANSCRIPTIONAL REGULATOR, GNTR FAMILY"/>
    <property type="match status" value="1"/>
</dbReference>
<dbReference type="SMART" id="SM00345">
    <property type="entry name" value="HTH_GNTR"/>
    <property type="match status" value="1"/>
</dbReference>
<dbReference type="SMART" id="SM00895">
    <property type="entry name" value="FCD"/>
    <property type="match status" value="1"/>
</dbReference>
<feature type="domain" description="HTH gntR-type" evidence="4">
    <location>
        <begin position="14"/>
        <end position="82"/>
    </location>
</feature>
<gene>
    <name evidence="5" type="ORF">VW23_006135</name>
</gene>
<keyword evidence="3" id="KW-0804">Transcription</keyword>
<dbReference type="InterPro" id="IPR036388">
    <property type="entry name" value="WH-like_DNA-bd_sf"/>
</dbReference>
<dbReference type="RefSeq" id="WP_069912523.1">
    <property type="nucleotide sequence ID" value="NZ_LAJE02000396.1"/>
</dbReference>
<evidence type="ECO:0000256" key="3">
    <source>
        <dbReference type="ARBA" id="ARBA00023163"/>
    </source>
</evidence>
<organism evidence="5 6">
    <name type="scientific">Devosia insulae DS-56</name>
    <dbReference type="NCBI Taxonomy" id="1116389"/>
    <lineage>
        <taxon>Bacteria</taxon>
        <taxon>Pseudomonadati</taxon>
        <taxon>Pseudomonadota</taxon>
        <taxon>Alphaproteobacteria</taxon>
        <taxon>Hyphomicrobiales</taxon>
        <taxon>Devosiaceae</taxon>
        <taxon>Devosia</taxon>
    </lineage>
</organism>
<dbReference type="SUPFAM" id="SSF46785">
    <property type="entry name" value="Winged helix' DNA-binding domain"/>
    <property type="match status" value="1"/>
</dbReference>
<keyword evidence="6" id="KW-1185">Reference proteome</keyword>
<dbReference type="InterPro" id="IPR008920">
    <property type="entry name" value="TF_FadR/GntR_C"/>
</dbReference>
<sequence length="241" mass="26361">MIAVESYAPIERSSSVAEQVAKRLLEMVRTKALKPGDQLPPERELATYMQVSRPSLREALRGLQILGVLKMRQGGGIYVTGLEASDLLGPLQFLITLDSQNLGALYESRRMIDGSIARMATGLITDAQLAKLHKLVEAQVHLTNDSLGFRLADTEFHETIAAATGNTFLVTISHSLYVLGMEYRRIAAETPNVLERSLAEHRVIVAALEARDAAAAEAAMQAHLLSVHRSTLEVMQAKGEF</sequence>
<dbReference type="Gene3D" id="1.20.120.530">
    <property type="entry name" value="GntR ligand-binding domain-like"/>
    <property type="match status" value="1"/>
</dbReference>
<proteinExistence type="predicted"/>
<keyword evidence="2" id="KW-0238">DNA-binding</keyword>
<dbReference type="Pfam" id="PF07729">
    <property type="entry name" value="FCD"/>
    <property type="match status" value="1"/>
</dbReference>
<dbReference type="Proteomes" id="UP000095463">
    <property type="component" value="Unassembled WGS sequence"/>
</dbReference>
<dbReference type="InterPro" id="IPR036390">
    <property type="entry name" value="WH_DNA-bd_sf"/>
</dbReference>
<keyword evidence="1" id="KW-0805">Transcription regulation</keyword>
<dbReference type="Pfam" id="PF00392">
    <property type="entry name" value="GntR"/>
    <property type="match status" value="1"/>
</dbReference>
<dbReference type="InterPro" id="IPR000524">
    <property type="entry name" value="Tscrpt_reg_HTH_GntR"/>
</dbReference>
<dbReference type="PANTHER" id="PTHR43537:SF5">
    <property type="entry name" value="UXU OPERON TRANSCRIPTIONAL REGULATOR"/>
    <property type="match status" value="1"/>
</dbReference>
<dbReference type="SUPFAM" id="SSF48008">
    <property type="entry name" value="GntR ligand-binding domain-like"/>
    <property type="match status" value="1"/>
</dbReference>
<dbReference type="PRINTS" id="PR00035">
    <property type="entry name" value="HTHGNTR"/>
</dbReference>
<dbReference type="InterPro" id="IPR011711">
    <property type="entry name" value="GntR_C"/>
</dbReference>
<dbReference type="GO" id="GO:0003700">
    <property type="term" value="F:DNA-binding transcription factor activity"/>
    <property type="evidence" value="ECO:0007669"/>
    <property type="project" value="InterPro"/>
</dbReference>